<feature type="transmembrane region" description="Helical" evidence="1">
    <location>
        <begin position="111"/>
        <end position="137"/>
    </location>
</feature>
<feature type="transmembrane region" description="Helical" evidence="1">
    <location>
        <begin position="35"/>
        <end position="64"/>
    </location>
</feature>
<protein>
    <submittedName>
        <fullName evidence="2">Thiol:disulfide interchange protein</fullName>
    </submittedName>
</protein>
<evidence type="ECO:0000313" key="2">
    <source>
        <dbReference type="EMBL" id="ARW68224.1"/>
    </source>
</evidence>
<keyword evidence="1" id="KW-0812">Transmembrane</keyword>
<keyword evidence="1" id="KW-1133">Transmembrane helix</keyword>
<reference evidence="2" key="1">
    <citation type="journal article" date="2017" name="J. Phycol.">
        <title>Analysis of chloroplast genomes and a supermatrix inform reclassification of the Rhodomelaceae (Rhodophyta).</title>
        <authorList>
            <person name="Diaz-Tapia P."/>
            <person name="Maggs C.A."/>
            <person name="West J.A."/>
            <person name="Verbruggen H."/>
        </authorList>
    </citation>
    <scope>NUCLEOTIDE SEQUENCE</scope>
    <source>
        <strain evidence="2">PD1582</strain>
    </source>
</reference>
<feature type="transmembrane region" description="Helical" evidence="1">
    <location>
        <begin position="149"/>
        <end position="175"/>
    </location>
</feature>
<dbReference type="PANTHER" id="PTHR31272:SF9">
    <property type="entry name" value="BLL1027 PROTEIN"/>
    <property type="match status" value="1"/>
</dbReference>
<keyword evidence="2" id="KW-0934">Plastid</keyword>
<dbReference type="EMBL" id="MF101451">
    <property type="protein sequence ID" value="ARW68224.1"/>
    <property type="molecule type" value="Genomic_DNA"/>
</dbReference>
<geneLocation type="chloroplast" evidence="2"/>
<feature type="transmembrane region" description="Helical" evidence="1">
    <location>
        <begin position="220"/>
        <end position="241"/>
    </location>
</feature>
<feature type="transmembrane region" description="Helical" evidence="1">
    <location>
        <begin position="181"/>
        <end position="200"/>
    </location>
</feature>
<dbReference type="PANTHER" id="PTHR31272">
    <property type="entry name" value="CYTOCHROME C-TYPE BIOGENESIS PROTEIN HI_1454-RELATED"/>
    <property type="match status" value="1"/>
</dbReference>
<sequence>MDYFNDLFEHYQILTYFLYQNIYQFLFFNYHSINLLFFVLLIILGFITILTPCFISMLPLLFTYIYSNQDHKFNRYLFIVGVMTSVSFLLFLSNFVNLYSFYNSLPLLSSLFLILISLNLMQVVNFTFISSFIYSYIQFINNPNLNLQSYLVGLITGVSSIPCNTSIILLMVFLLKRLDNLSYLYVFIYIIGCLLPLLLITSIKIDYKRFNLISTFWDSFFPLSGSFLLFFSFLILLKSAFL</sequence>
<accession>A0A1Z1MR60</accession>
<dbReference type="InterPro" id="IPR051790">
    <property type="entry name" value="Cytochrome_c-biogenesis_DsbD"/>
</dbReference>
<feature type="transmembrane region" description="Helical" evidence="1">
    <location>
        <begin position="76"/>
        <end position="99"/>
    </location>
</feature>
<keyword evidence="2" id="KW-0150">Chloroplast</keyword>
<organism evidence="2">
    <name type="scientific">Chondria sp.</name>
    <name type="common">in: red algae</name>
    <dbReference type="NCBI Taxonomy" id="1982705"/>
    <lineage>
        <taxon>Eukaryota</taxon>
        <taxon>Rhodophyta</taxon>
        <taxon>Florideophyceae</taxon>
        <taxon>Rhodymeniophycidae</taxon>
        <taxon>Ceramiales</taxon>
        <taxon>Rhodomelaceae</taxon>
        <taxon>Chondrieae</taxon>
        <taxon>Chondria</taxon>
    </lineage>
</organism>
<proteinExistence type="predicted"/>
<gene>
    <name evidence="2" type="primary">dsbD</name>
</gene>
<name>A0A1Z1MR60_9FLOR</name>
<dbReference type="AlphaFoldDB" id="A0A1Z1MR60"/>
<evidence type="ECO:0000256" key="1">
    <source>
        <dbReference type="SAM" id="Phobius"/>
    </source>
</evidence>
<keyword evidence="1" id="KW-0472">Membrane</keyword>